<dbReference type="EMBL" id="BAAAQM010000040">
    <property type="protein sequence ID" value="GAA1988414.1"/>
    <property type="molecule type" value="Genomic_DNA"/>
</dbReference>
<feature type="transmembrane region" description="Helical" evidence="6">
    <location>
        <begin position="281"/>
        <end position="300"/>
    </location>
</feature>
<feature type="transmembrane region" description="Helical" evidence="6">
    <location>
        <begin position="181"/>
        <end position="214"/>
    </location>
</feature>
<feature type="transmembrane region" description="Helical" evidence="6">
    <location>
        <begin position="595"/>
        <end position="613"/>
    </location>
</feature>
<feature type="transmembrane region" description="Helical" evidence="6">
    <location>
        <begin position="226"/>
        <end position="247"/>
    </location>
</feature>
<keyword evidence="9" id="KW-1185">Reference proteome</keyword>
<keyword evidence="5 6" id="KW-0472">Membrane</keyword>
<evidence type="ECO:0000256" key="6">
    <source>
        <dbReference type="SAM" id="Phobius"/>
    </source>
</evidence>
<feature type="transmembrane region" description="Helical" evidence="6">
    <location>
        <begin position="681"/>
        <end position="702"/>
    </location>
</feature>
<dbReference type="PROSITE" id="PS50156">
    <property type="entry name" value="SSD"/>
    <property type="match status" value="1"/>
</dbReference>
<keyword evidence="3 6" id="KW-0812">Transmembrane</keyword>
<dbReference type="Proteomes" id="UP001499854">
    <property type="component" value="Unassembled WGS sequence"/>
</dbReference>
<feature type="transmembrane region" description="Helical" evidence="6">
    <location>
        <begin position="306"/>
        <end position="333"/>
    </location>
</feature>
<gene>
    <name evidence="8" type="ORF">GCM10009838_59080</name>
</gene>
<evidence type="ECO:0000313" key="8">
    <source>
        <dbReference type="EMBL" id="GAA1988414.1"/>
    </source>
</evidence>
<dbReference type="InterPro" id="IPR004869">
    <property type="entry name" value="MMPL_dom"/>
</dbReference>
<feature type="transmembrane region" description="Helical" evidence="6">
    <location>
        <begin position="709"/>
        <end position="731"/>
    </location>
</feature>
<feature type="transmembrane region" description="Helical" evidence="6">
    <location>
        <begin position="568"/>
        <end position="589"/>
    </location>
</feature>
<organism evidence="8 9">
    <name type="scientific">Catenulispora subtropica</name>
    <dbReference type="NCBI Taxonomy" id="450798"/>
    <lineage>
        <taxon>Bacteria</taxon>
        <taxon>Bacillati</taxon>
        <taxon>Actinomycetota</taxon>
        <taxon>Actinomycetes</taxon>
        <taxon>Catenulisporales</taxon>
        <taxon>Catenulisporaceae</taxon>
        <taxon>Catenulispora</taxon>
    </lineage>
</organism>
<keyword evidence="4 6" id="KW-1133">Transmembrane helix</keyword>
<dbReference type="RefSeq" id="WP_344660416.1">
    <property type="nucleotide sequence ID" value="NZ_BAAAQM010000040.1"/>
</dbReference>
<evidence type="ECO:0000256" key="4">
    <source>
        <dbReference type="ARBA" id="ARBA00022989"/>
    </source>
</evidence>
<dbReference type="InterPro" id="IPR000731">
    <property type="entry name" value="SSD"/>
</dbReference>
<keyword evidence="2" id="KW-1003">Cell membrane</keyword>
<accession>A0ABN2SMK2</accession>
<dbReference type="PANTHER" id="PTHR33406:SF13">
    <property type="entry name" value="MEMBRANE PROTEIN YDFJ"/>
    <property type="match status" value="1"/>
</dbReference>
<feature type="transmembrane region" description="Helical" evidence="6">
    <location>
        <begin position="620"/>
        <end position="645"/>
    </location>
</feature>
<feature type="domain" description="SSD" evidence="7">
    <location>
        <begin position="196"/>
        <end position="331"/>
    </location>
</feature>
<reference evidence="8 9" key="1">
    <citation type="journal article" date="2019" name="Int. J. Syst. Evol. Microbiol.">
        <title>The Global Catalogue of Microorganisms (GCM) 10K type strain sequencing project: providing services to taxonomists for standard genome sequencing and annotation.</title>
        <authorList>
            <consortium name="The Broad Institute Genomics Platform"/>
            <consortium name="The Broad Institute Genome Sequencing Center for Infectious Disease"/>
            <person name="Wu L."/>
            <person name="Ma J."/>
        </authorList>
    </citation>
    <scope>NUCLEOTIDE SEQUENCE [LARGE SCALE GENOMIC DNA]</scope>
    <source>
        <strain evidence="8 9">JCM 16013</strain>
    </source>
</reference>
<evidence type="ECO:0000256" key="5">
    <source>
        <dbReference type="ARBA" id="ARBA00023136"/>
    </source>
</evidence>
<evidence type="ECO:0000313" key="9">
    <source>
        <dbReference type="Proteomes" id="UP001499854"/>
    </source>
</evidence>
<dbReference type="SUPFAM" id="SSF82866">
    <property type="entry name" value="Multidrug efflux transporter AcrB transmembrane domain"/>
    <property type="match status" value="2"/>
</dbReference>
<evidence type="ECO:0000256" key="3">
    <source>
        <dbReference type="ARBA" id="ARBA00022692"/>
    </source>
</evidence>
<sequence>MAHHRWWVLSSWIVIVVAAAVSYPHLLSSLGASDYSVTGSDSAKVAHLIQKDFSAAGAEQDVIVFDSATSTIHDPAYQAAVDKVLASVHGQPGVVSVIGPTDPGAQNQISADGHSALASLGLSGDDRQRGDRARDLQDVVAAAAGNGPVNAYLTGYSPSANDVTDVENADVERAESIGIPIAFVVLLLALGAVVSAFIPLLMALVSLLATFGVLSALSTVKTLDAFLLSIVTMIGVGISIDYALFVLSRYREELARGRDEGVPDPVPSAVGTAMRTSGKTILFSGTIVVIALFSLFVVKAPIFQGIAVGAVLVVVCTLLVAWTMLPALLAALGDRVNRWGLPRRMRPPEGGGPKTSRDSGWARWARTVLAHPWLAIPGAALLILFALPTFGIKLGIDLGLSAISDTPSGKAETVLVRSFSPGVLSPIQILATHQGSGPLSAADLKTIEDFTTQLSKDPRVADVYSISEILAQTEGEVSPQALERLQQDPAAAPLLAQTVNTATGSNQTIITVVSKAAVDTTEATDLVHDLRKDLIPSATASAGPSMLVGGETAQFVDLSNETLGKLPVVMTLVLALSFCYLMVIFRSLLVPAKAVVMNLLATAAAFGLVTWVFQDDHLSGLFGFTSVGFIQTYLPIMVFVLLFGLSMDYEVFLMGRIQEEWLLTHDNDDAVVTGVAHTGRAITAAAAIMASVFGCFLVADVLELKEFGFALAVAVILDATIVRLLLVPAIMKVAGGRANWWLPKFLRRILPEIRLE</sequence>
<evidence type="ECO:0000259" key="7">
    <source>
        <dbReference type="PROSITE" id="PS50156"/>
    </source>
</evidence>
<proteinExistence type="predicted"/>
<comment type="caution">
    <text evidence="8">The sequence shown here is derived from an EMBL/GenBank/DDBJ whole genome shotgun (WGS) entry which is preliminary data.</text>
</comment>
<evidence type="ECO:0000256" key="1">
    <source>
        <dbReference type="ARBA" id="ARBA00004651"/>
    </source>
</evidence>
<dbReference type="PANTHER" id="PTHR33406">
    <property type="entry name" value="MEMBRANE PROTEIN MJ1562-RELATED"/>
    <property type="match status" value="1"/>
</dbReference>
<name>A0ABN2SMK2_9ACTN</name>
<comment type="subcellular location">
    <subcellularLocation>
        <location evidence="1">Cell membrane</location>
        <topology evidence="1">Multi-pass membrane protein</topology>
    </subcellularLocation>
</comment>
<dbReference type="Pfam" id="PF03176">
    <property type="entry name" value="MMPL"/>
    <property type="match status" value="2"/>
</dbReference>
<dbReference type="InterPro" id="IPR050545">
    <property type="entry name" value="Mycobact_MmpL"/>
</dbReference>
<evidence type="ECO:0000256" key="2">
    <source>
        <dbReference type="ARBA" id="ARBA00022475"/>
    </source>
</evidence>
<feature type="transmembrane region" description="Helical" evidence="6">
    <location>
        <begin position="6"/>
        <end position="26"/>
    </location>
</feature>
<protein>
    <submittedName>
        <fullName evidence="8">MMPL family transporter</fullName>
    </submittedName>
</protein>
<dbReference type="Gene3D" id="1.20.1640.10">
    <property type="entry name" value="Multidrug efflux transporter AcrB transmembrane domain"/>
    <property type="match status" value="2"/>
</dbReference>